<dbReference type="NCBIfam" id="TIGR00678">
    <property type="entry name" value="holB"/>
    <property type="match status" value="1"/>
</dbReference>
<organism evidence="9 10">
    <name type="scientific">Anaerotalea alkaliphila</name>
    <dbReference type="NCBI Taxonomy" id="2662126"/>
    <lineage>
        <taxon>Bacteria</taxon>
        <taxon>Bacillati</taxon>
        <taxon>Bacillota</taxon>
        <taxon>Clostridia</taxon>
        <taxon>Eubacteriales</taxon>
        <taxon>Anaerotalea</taxon>
    </lineage>
</organism>
<dbReference type="RefSeq" id="WP_162370458.1">
    <property type="nucleotide sequence ID" value="NZ_JAAEEH010000019.1"/>
</dbReference>
<dbReference type="GO" id="GO:0006261">
    <property type="term" value="P:DNA-templated DNA replication"/>
    <property type="evidence" value="ECO:0007669"/>
    <property type="project" value="TreeGrafter"/>
</dbReference>
<dbReference type="PANTHER" id="PTHR11669:SF8">
    <property type="entry name" value="DNA POLYMERASE III SUBUNIT DELTA"/>
    <property type="match status" value="1"/>
</dbReference>
<dbReference type="EC" id="2.7.7.7" evidence="1"/>
<feature type="domain" description="DNA polymerase III delta subunit C-terminal" evidence="8">
    <location>
        <begin position="212"/>
        <end position="325"/>
    </location>
</feature>
<dbReference type="Gene3D" id="1.20.272.10">
    <property type="match status" value="1"/>
</dbReference>
<dbReference type="InterPro" id="IPR004622">
    <property type="entry name" value="DNA_pol_HolB"/>
</dbReference>
<evidence type="ECO:0000256" key="5">
    <source>
        <dbReference type="ARBA" id="ARBA00022705"/>
    </source>
</evidence>
<name>A0A7X5HW28_9FIRM</name>
<dbReference type="AlphaFoldDB" id="A0A7X5HW28"/>
<dbReference type="GO" id="GO:0008408">
    <property type="term" value="F:3'-5' exonuclease activity"/>
    <property type="evidence" value="ECO:0007669"/>
    <property type="project" value="InterPro"/>
</dbReference>
<dbReference type="Pfam" id="PF13177">
    <property type="entry name" value="DNA_pol3_delta2"/>
    <property type="match status" value="1"/>
</dbReference>
<dbReference type="InterPro" id="IPR015199">
    <property type="entry name" value="DNA_pol_III_delta_C"/>
</dbReference>
<keyword evidence="3 9" id="KW-0808">Transferase</keyword>
<dbReference type="PANTHER" id="PTHR11669">
    <property type="entry name" value="REPLICATION FACTOR C / DNA POLYMERASE III GAMMA-TAU SUBUNIT"/>
    <property type="match status" value="1"/>
</dbReference>
<evidence type="ECO:0000313" key="10">
    <source>
        <dbReference type="Proteomes" id="UP000461585"/>
    </source>
</evidence>
<dbReference type="InterPro" id="IPR050238">
    <property type="entry name" value="DNA_Rep/Repair_Clamp_Loader"/>
</dbReference>
<dbReference type="EMBL" id="JAAEEH010000019">
    <property type="protein sequence ID" value="NDL67733.1"/>
    <property type="molecule type" value="Genomic_DNA"/>
</dbReference>
<evidence type="ECO:0000256" key="4">
    <source>
        <dbReference type="ARBA" id="ARBA00022695"/>
    </source>
</evidence>
<evidence type="ECO:0000313" key="9">
    <source>
        <dbReference type="EMBL" id="NDL67733.1"/>
    </source>
</evidence>
<keyword evidence="10" id="KW-1185">Reference proteome</keyword>
<dbReference type="SUPFAM" id="SSF52540">
    <property type="entry name" value="P-loop containing nucleoside triphosphate hydrolases"/>
    <property type="match status" value="1"/>
</dbReference>
<evidence type="ECO:0000256" key="1">
    <source>
        <dbReference type="ARBA" id="ARBA00012417"/>
    </source>
</evidence>
<dbReference type="Pfam" id="PF09115">
    <property type="entry name" value="DNApol3-delta_C"/>
    <property type="match status" value="1"/>
</dbReference>
<accession>A0A7X5HW28</accession>
<sequence length="329" mass="37391">MFDYQDVIGHEDVLLHMRNAVKRNKVSHAYLFAGEEGSGKTLLSQVFAKVLLCAEEQEEPCNGCSSCILFNAGNHPDLVHVRATNKTSMGVEDVRVQVQEELHLLPYQSRYKIYLLHGADQMTIQAQNALLKTLEEPPEYAMFFLLAENPGNFLPTILSRCVLLHVKPVPHALVDHYIRTVLKKPDYQARLLTAFSRGNIGRAIQLSSSQAFLEARESVMGLMEVFIKGNEYDIIEAAGGLDQYKGDFHTVMELFQTWLRDLLVVKEVGDSAYLVHQDQYQVLQRQGMHLSYGRIGKLLENLDLLQQQIRFNVNLTLALEMMFLNAMHV</sequence>
<dbReference type="GO" id="GO:0003887">
    <property type="term" value="F:DNA-directed DNA polymerase activity"/>
    <property type="evidence" value="ECO:0007669"/>
    <property type="project" value="UniProtKB-KW"/>
</dbReference>
<dbReference type="Gene3D" id="3.40.50.300">
    <property type="entry name" value="P-loop containing nucleotide triphosphate hydrolases"/>
    <property type="match status" value="1"/>
</dbReference>
<evidence type="ECO:0000256" key="6">
    <source>
        <dbReference type="ARBA" id="ARBA00022932"/>
    </source>
</evidence>
<evidence type="ECO:0000256" key="7">
    <source>
        <dbReference type="ARBA" id="ARBA00049244"/>
    </source>
</evidence>
<proteinExistence type="predicted"/>
<keyword evidence="4 9" id="KW-0548">Nucleotidyltransferase</keyword>
<evidence type="ECO:0000259" key="8">
    <source>
        <dbReference type="Pfam" id="PF09115"/>
    </source>
</evidence>
<protein>
    <recommendedName>
        <fullName evidence="2">DNA polymerase III subunit delta'</fullName>
        <ecNumber evidence="1">2.7.7.7</ecNumber>
    </recommendedName>
</protein>
<dbReference type="GO" id="GO:0009360">
    <property type="term" value="C:DNA polymerase III complex"/>
    <property type="evidence" value="ECO:0007669"/>
    <property type="project" value="InterPro"/>
</dbReference>
<dbReference type="InterPro" id="IPR008921">
    <property type="entry name" value="DNA_pol3_clamp-load_cplx_C"/>
</dbReference>
<keyword evidence="5" id="KW-0235">DNA replication</keyword>
<comment type="caution">
    <text evidence="9">The sequence shown here is derived from an EMBL/GenBank/DDBJ whole genome shotgun (WGS) entry which is preliminary data.</text>
</comment>
<evidence type="ECO:0000256" key="3">
    <source>
        <dbReference type="ARBA" id="ARBA00022679"/>
    </source>
</evidence>
<keyword evidence="6" id="KW-0239">DNA-directed DNA polymerase</keyword>
<dbReference type="Proteomes" id="UP000461585">
    <property type="component" value="Unassembled WGS sequence"/>
</dbReference>
<gene>
    <name evidence="9" type="primary">holB</name>
    <name evidence="9" type="ORF">GXN74_08245</name>
</gene>
<evidence type="ECO:0000256" key="2">
    <source>
        <dbReference type="ARBA" id="ARBA00014363"/>
    </source>
</evidence>
<dbReference type="InterPro" id="IPR027417">
    <property type="entry name" value="P-loop_NTPase"/>
</dbReference>
<comment type="catalytic activity">
    <reaction evidence="7">
        <text>DNA(n) + a 2'-deoxyribonucleoside 5'-triphosphate = DNA(n+1) + diphosphate</text>
        <dbReference type="Rhea" id="RHEA:22508"/>
        <dbReference type="Rhea" id="RHEA-COMP:17339"/>
        <dbReference type="Rhea" id="RHEA-COMP:17340"/>
        <dbReference type="ChEBI" id="CHEBI:33019"/>
        <dbReference type="ChEBI" id="CHEBI:61560"/>
        <dbReference type="ChEBI" id="CHEBI:173112"/>
        <dbReference type="EC" id="2.7.7.7"/>
    </reaction>
</comment>
<dbReference type="GO" id="GO:0003677">
    <property type="term" value="F:DNA binding"/>
    <property type="evidence" value="ECO:0007669"/>
    <property type="project" value="InterPro"/>
</dbReference>
<reference evidence="9 10" key="1">
    <citation type="submission" date="2020-01" db="EMBL/GenBank/DDBJ databases">
        <title>Anaeroalcalibacter tamaniensis gen. nov., sp. nov., moderately halophilic strictly anaerobic fermenter bacterium from mud volcano of Taman peninsula.</title>
        <authorList>
            <person name="Frolova A."/>
            <person name="Merkel A.Y."/>
            <person name="Slobodkin A.I."/>
        </authorList>
    </citation>
    <scope>NUCLEOTIDE SEQUENCE [LARGE SCALE GENOMIC DNA]</scope>
    <source>
        <strain evidence="9 10">F-3ap</strain>
    </source>
</reference>
<dbReference type="SUPFAM" id="SSF48019">
    <property type="entry name" value="post-AAA+ oligomerization domain-like"/>
    <property type="match status" value="1"/>
</dbReference>